<proteinExistence type="predicted"/>
<accession>A0AAN6RZL7</accession>
<dbReference type="AlphaFoldDB" id="A0AAN6RZL7"/>
<feature type="non-terminal residue" evidence="1">
    <location>
        <position position="1"/>
    </location>
</feature>
<reference evidence="2" key="1">
    <citation type="journal article" date="2023" name="Mol. Phylogenet. Evol.">
        <title>Genome-scale phylogeny and comparative genomics of the fungal order Sordariales.</title>
        <authorList>
            <person name="Hensen N."/>
            <person name="Bonometti L."/>
            <person name="Westerberg I."/>
            <person name="Brannstrom I.O."/>
            <person name="Guillou S."/>
            <person name="Cros-Aarteil S."/>
            <person name="Calhoun S."/>
            <person name="Haridas S."/>
            <person name="Kuo A."/>
            <person name="Mondo S."/>
            <person name="Pangilinan J."/>
            <person name="Riley R."/>
            <person name="LaButti K."/>
            <person name="Andreopoulos B."/>
            <person name="Lipzen A."/>
            <person name="Chen C."/>
            <person name="Yan M."/>
            <person name="Daum C."/>
            <person name="Ng V."/>
            <person name="Clum A."/>
            <person name="Steindorff A."/>
            <person name="Ohm R.A."/>
            <person name="Martin F."/>
            <person name="Silar P."/>
            <person name="Natvig D.O."/>
            <person name="Lalanne C."/>
            <person name="Gautier V."/>
            <person name="Ament-Velasquez S.L."/>
            <person name="Kruys A."/>
            <person name="Hutchinson M.I."/>
            <person name="Powell A.J."/>
            <person name="Barry K."/>
            <person name="Miller A.N."/>
            <person name="Grigoriev I.V."/>
            <person name="Debuchy R."/>
            <person name="Gladieux P."/>
            <person name="Hiltunen Thoren M."/>
            <person name="Johannesson H."/>
        </authorList>
    </citation>
    <scope>NUCLEOTIDE SEQUENCE [LARGE SCALE GENOMIC DNA]</scope>
    <source>
        <strain evidence="2">CBS 340.73</strain>
    </source>
</reference>
<comment type="caution">
    <text evidence="1">The sequence shown here is derived from an EMBL/GenBank/DDBJ whole genome shotgun (WGS) entry which is preliminary data.</text>
</comment>
<keyword evidence="2" id="KW-1185">Reference proteome</keyword>
<feature type="non-terminal residue" evidence="1">
    <location>
        <position position="83"/>
    </location>
</feature>
<gene>
    <name evidence="1" type="ORF">QBC46DRAFT_427973</name>
</gene>
<evidence type="ECO:0000313" key="2">
    <source>
        <dbReference type="Proteomes" id="UP001303473"/>
    </source>
</evidence>
<dbReference type="SUPFAM" id="SSF57850">
    <property type="entry name" value="RING/U-box"/>
    <property type="match status" value="1"/>
</dbReference>
<dbReference type="Proteomes" id="UP001303473">
    <property type="component" value="Unassembled WGS sequence"/>
</dbReference>
<evidence type="ECO:0000313" key="1">
    <source>
        <dbReference type="EMBL" id="KAK3934326.1"/>
    </source>
</evidence>
<sequence length="83" mass="9207">VLPCGHVFGSGCWERYERDRMRGPGRVIICPLAGCGFELGYKRCPHRVEPRAPRVDLKNLPLTIPEGGKVPDTCLCCRLAQGK</sequence>
<name>A0AAN6RZL7_9PEZI</name>
<protein>
    <recommendedName>
        <fullName evidence="3">RING-type domain-containing protein</fullName>
    </recommendedName>
</protein>
<organism evidence="1 2">
    <name type="scientific">Diplogelasinospora grovesii</name>
    <dbReference type="NCBI Taxonomy" id="303347"/>
    <lineage>
        <taxon>Eukaryota</taxon>
        <taxon>Fungi</taxon>
        <taxon>Dikarya</taxon>
        <taxon>Ascomycota</taxon>
        <taxon>Pezizomycotina</taxon>
        <taxon>Sordariomycetes</taxon>
        <taxon>Sordariomycetidae</taxon>
        <taxon>Sordariales</taxon>
        <taxon>Diplogelasinosporaceae</taxon>
        <taxon>Diplogelasinospora</taxon>
    </lineage>
</organism>
<evidence type="ECO:0008006" key="3">
    <source>
        <dbReference type="Google" id="ProtNLM"/>
    </source>
</evidence>
<dbReference type="EMBL" id="MU854003">
    <property type="protein sequence ID" value="KAK3934326.1"/>
    <property type="molecule type" value="Genomic_DNA"/>
</dbReference>